<gene>
    <name evidence="2" type="ORF">ESZ48_05870</name>
</gene>
<feature type="region of interest" description="Disordered" evidence="1">
    <location>
        <begin position="145"/>
        <end position="251"/>
    </location>
</feature>
<evidence type="ECO:0000313" key="2">
    <source>
        <dbReference type="EMBL" id="RXJ51392.1"/>
    </source>
</evidence>
<dbReference type="EMBL" id="SDDZ01000002">
    <property type="protein sequence ID" value="RXJ51392.1"/>
    <property type="molecule type" value="Genomic_DNA"/>
</dbReference>
<feature type="compositionally biased region" description="Basic and acidic residues" evidence="1">
    <location>
        <begin position="221"/>
        <end position="237"/>
    </location>
</feature>
<sequence>MQKIIYFLSLCLLVTACNDGDIIDVELDFDRTLSICDLSPGNYFLYDTKTDPSESLSLIFPKNSATELIFNPTENNYKATFPINGTNSIFNYRTYDGKAEDLLCNILPDAATRILKDYAATSGTVTTITTFVDDDGDGIPAHIEDANLDGDNNPATNPTDSDDDGIPDYLDQDDDNDNVLTKDEKHNYTEADGLSKAQDTDGDGIPDYLDDDDDGDGVLTRLEDANMDGDPRNDRDQSSPTPSVPRYLDKEAKDKYDYPHFNKNVYKRTITVKFYINNVNLDVISLTEIDFGTYTYTIDIESKIE</sequence>
<feature type="compositionally biased region" description="Acidic residues" evidence="1">
    <location>
        <begin position="160"/>
        <end position="177"/>
    </location>
</feature>
<name>A0A4Q0XLA5_9FLAO</name>
<reference evidence="2 3" key="1">
    <citation type="submission" date="2019-01" db="EMBL/GenBank/DDBJ databases">
        <title>Genome sequence of the Antarctic species Gelidibacter gilvus ACAM 158(T).</title>
        <authorList>
            <person name="Bowman J.P."/>
        </authorList>
    </citation>
    <scope>NUCLEOTIDE SEQUENCE [LARGE SCALE GENOMIC DNA]</scope>
    <source>
        <strain evidence="2 3">IC158</strain>
    </source>
</reference>
<dbReference type="Proteomes" id="UP000289792">
    <property type="component" value="Unassembled WGS sequence"/>
</dbReference>
<dbReference type="GO" id="GO:0005509">
    <property type="term" value="F:calcium ion binding"/>
    <property type="evidence" value="ECO:0007669"/>
    <property type="project" value="InterPro"/>
</dbReference>
<comment type="caution">
    <text evidence="2">The sequence shown here is derived from an EMBL/GenBank/DDBJ whole genome shotgun (WGS) entry which is preliminary data.</text>
</comment>
<dbReference type="OrthoDB" id="1159446at2"/>
<keyword evidence="3" id="KW-1185">Reference proteome</keyword>
<accession>A0A4Q0XLA5</accession>
<proteinExistence type="predicted"/>
<feature type="compositionally biased region" description="Acidic residues" evidence="1">
    <location>
        <begin position="200"/>
        <end position="216"/>
    </location>
</feature>
<feature type="compositionally biased region" description="Basic and acidic residues" evidence="1">
    <location>
        <begin position="180"/>
        <end position="189"/>
    </location>
</feature>
<dbReference type="Gene3D" id="4.10.1080.10">
    <property type="entry name" value="TSP type-3 repeat"/>
    <property type="match status" value="1"/>
</dbReference>
<dbReference type="RefSeq" id="WP_129016390.1">
    <property type="nucleotide sequence ID" value="NZ_SDDZ01000002.1"/>
</dbReference>
<evidence type="ECO:0008006" key="4">
    <source>
        <dbReference type="Google" id="ProtNLM"/>
    </source>
</evidence>
<dbReference type="InterPro" id="IPR028974">
    <property type="entry name" value="TSP_type-3_rpt"/>
</dbReference>
<evidence type="ECO:0000256" key="1">
    <source>
        <dbReference type="SAM" id="MobiDB-lite"/>
    </source>
</evidence>
<dbReference type="PROSITE" id="PS51257">
    <property type="entry name" value="PROKAR_LIPOPROTEIN"/>
    <property type="match status" value="1"/>
</dbReference>
<evidence type="ECO:0000313" key="3">
    <source>
        <dbReference type="Proteomes" id="UP000289792"/>
    </source>
</evidence>
<protein>
    <recommendedName>
        <fullName evidence="4">Calcium-binding protein</fullName>
    </recommendedName>
</protein>
<dbReference type="AlphaFoldDB" id="A0A4Q0XLA5"/>
<organism evidence="2 3">
    <name type="scientific">Gelidibacter gilvus</name>
    <dbReference type="NCBI Taxonomy" id="59602"/>
    <lineage>
        <taxon>Bacteria</taxon>
        <taxon>Pseudomonadati</taxon>
        <taxon>Bacteroidota</taxon>
        <taxon>Flavobacteriia</taxon>
        <taxon>Flavobacteriales</taxon>
        <taxon>Flavobacteriaceae</taxon>
        <taxon>Gelidibacter</taxon>
    </lineage>
</organism>